<dbReference type="Proteomes" id="UP000319557">
    <property type="component" value="Chromosome"/>
</dbReference>
<keyword evidence="2" id="KW-1185">Reference proteome</keyword>
<evidence type="ECO:0008006" key="3">
    <source>
        <dbReference type="Google" id="ProtNLM"/>
    </source>
</evidence>
<name>A0A517M5J0_9BACT</name>
<gene>
    <name evidence="1" type="ORF">EC9_43470</name>
</gene>
<organism evidence="1 2">
    <name type="scientific">Rosistilla ulvae</name>
    <dbReference type="NCBI Taxonomy" id="1930277"/>
    <lineage>
        <taxon>Bacteria</taxon>
        <taxon>Pseudomonadati</taxon>
        <taxon>Planctomycetota</taxon>
        <taxon>Planctomycetia</taxon>
        <taxon>Pirellulales</taxon>
        <taxon>Pirellulaceae</taxon>
        <taxon>Rosistilla</taxon>
    </lineage>
</organism>
<accession>A0A517M5J0</accession>
<dbReference type="GO" id="GO:0019867">
    <property type="term" value="C:outer membrane"/>
    <property type="evidence" value="ECO:0007669"/>
    <property type="project" value="InterPro"/>
</dbReference>
<dbReference type="InterPro" id="IPR007485">
    <property type="entry name" value="LPS_assembly_LptE"/>
</dbReference>
<dbReference type="GO" id="GO:0043165">
    <property type="term" value="P:Gram-negative-bacterium-type cell outer membrane assembly"/>
    <property type="evidence" value="ECO:0007669"/>
    <property type="project" value="InterPro"/>
</dbReference>
<dbReference type="AlphaFoldDB" id="A0A517M5J0"/>
<dbReference type="EMBL" id="CP036261">
    <property type="protein sequence ID" value="QDS90142.1"/>
    <property type="molecule type" value="Genomic_DNA"/>
</dbReference>
<sequence length="183" mass="20271">MRLINALFDNSRALWLGCVCVLVTAGGCAGYQLGNQSLYRNDVRTVYVPVIRNDSFRDDLGVRLTEAVQKAIEQRTPFKVTGDPSADSVLTCRVIADSKQVLTETNTDEPRALDNAVAVQASWVNRQGSVLMENRILPAGQLAFYFRQSSRMVPEAGQTGATAFQETIDDLANQIVTQMQIRW</sequence>
<dbReference type="RefSeq" id="WP_145348018.1">
    <property type="nucleotide sequence ID" value="NZ_CP036261.1"/>
</dbReference>
<evidence type="ECO:0000313" key="2">
    <source>
        <dbReference type="Proteomes" id="UP000319557"/>
    </source>
</evidence>
<evidence type="ECO:0000313" key="1">
    <source>
        <dbReference type="EMBL" id="QDS90142.1"/>
    </source>
</evidence>
<dbReference type="Pfam" id="PF04390">
    <property type="entry name" value="LptE"/>
    <property type="match status" value="1"/>
</dbReference>
<proteinExistence type="predicted"/>
<reference evidence="1 2" key="1">
    <citation type="submission" date="2019-02" db="EMBL/GenBank/DDBJ databases">
        <title>Deep-cultivation of Planctomycetes and their phenomic and genomic characterization uncovers novel biology.</title>
        <authorList>
            <person name="Wiegand S."/>
            <person name="Jogler M."/>
            <person name="Boedeker C."/>
            <person name="Pinto D."/>
            <person name="Vollmers J."/>
            <person name="Rivas-Marin E."/>
            <person name="Kohn T."/>
            <person name="Peeters S.H."/>
            <person name="Heuer A."/>
            <person name="Rast P."/>
            <person name="Oberbeckmann S."/>
            <person name="Bunk B."/>
            <person name="Jeske O."/>
            <person name="Meyerdierks A."/>
            <person name="Storesund J.E."/>
            <person name="Kallscheuer N."/>
            <person name="Luecker S."/>
            <person name="Lage O.M."/>
            <person name="Pohl T."/>
            <person name="Merkel B.J."/>
            <person name="Hornburger P."/>
            <person name="Mueller R.-W."/>
            <person name="Bruemmer F."/>
            <person name="Labrenz M."/>
            <person name="Spormann A.M."/>
            <person name="Op den Camp H."/>
            <person name="Overmann J."/>
            <person name="Amann R."/>
            <person name="Jetten M.S.M."/>
            <person name="Mascher T."/>
            <person name="Medema M.H."/>
            <person name="Devos D.P."/>
            <person name="Kaster A.-K."/>
            <person name="Ovreas L."/>
            <person name="Rohde M."/>
            <person name="Galperin M.Y."/>
            <person name="Jogler C."/>
        </authorList>
    </citation>
    <scope>NUCLEOTIDE SEQUENCE [LARGE SCALE GENOMIC DNA]</scope>
    <source>
        <strain evidence="1 2">EC9</strain>
    </source>
</reference>
<dbReference type="PROSITE" id="PS51257">
    <property type="entry name" value="PROKAR_LIPOPROTEIN"/>
    <property type="match status" value="1"/>
</dbReference>
<dbReference type="OrthoDB" id="270268at2"/>
<dbReference type="KEGG" id="ruv:EC9_43470"/>
<protein>
    <recommendedName>
        <fullName evidence="3">Lipopolysaccharide-assembly</fullName>
    </recommendedName>
</protein>